<dbReference type="SMART" id="SM00062">
    <property type="entry name" value="PBPb"/>
    <property type="match status" value="1"/>
</dbReference>
<evidence type="ECO:0000256" key="3">
    <source>
        <dbReference type="ARBA" id="ARBA00022729"/>
    </source>
</evidence>
<reference evidence="6 7" key="1">
    <citation type="submission" date="2017-06" db="EMBL/GenBank/DDBJ databases">
        <title>Genome sequencing of cyanobaciteial culture collection at National Institute for Environmental Studies (NIES).</title>
        <authorList>
            <person name="Hirose Y."/>
            <person name="Shimura Y."/>
            <person name="Fujisawa T."/>
            <person name="Nakamura Y."/>
            <person name="Kawachi M."/>
        </authorList>
    </citation>
    <scope>NUCLEOTIDE SEQUENCE [LARGE SCALE GENOMIC DNA]</scope>
    <source>
        <strain evidence="6 7">NIES-267</strain>
    </source>
</reference>
<feature type="domain" description="Solute-binding protein family 3/N-terminal" evidence="5">
    <location>
        <begin position="64"/>
        <end position="300"/>
    </location>
</feature>
<dbReference type="InterPro" id="IPR051455">
    <property type="entry name" value="Bact_solute-bind_prot3"/>
</dbReference>
<dbReference type="PANTHER" id="PTHR30085:SF6">
    <property type="entry name" value="ABC TRANSPORTER GLUTAMINE-BINDING PROTEIN GLNH"/>
    <property type="match status" value="1"/>
</dbReference>
<dbReference type="AlphaFoldDB" id="A0A1Z4M1K3"/>
<comment type="similarity">
    <text evidence="1 4">Belongs to the bacterial solute-binding protein 3 family.</text>
</comment>
<dbReference type="GO" id="GO:0030288">
    <property type="term" value="C:outer membrane-bounded periplasmic space"/>
    <property type="evidence" value="ECO:0007669"/>
    <property type="project" value="TreeGrafter"/>
</dbReference>
<keyword evidence="7" id="KW-1185">Reference proteome</keyword>
<dbReference type="Pfam" id="PF00497">
    <property type="entry name" value="SBP_bac_3"/>
    <property type="match status" value="1"/>
</dbReference>
<dbReference type="GO" id="GO:0006865">
    <property type="term" value="P:amino acid transport"/>
    <property type="evidence" value="ECO:0007669"/>
    <property type="project" value="TreeGrafter"/>
</dbReference>
<evidence type="ECO:0000256" key="1">
    <source>
        <dbReference type="ARBA" id="ARBA00010333"/>
    </source>
</evidence>
<evidence type="ECO:0000313" key="6">
    <source>
        <dbReference type="EMBL" id="BAY87340.1"/>
    </source>
</evidence>
<evidence type="ECO:0000259" key="5">
    <source>
        <dbReference type="SMART" id="SM00062"/>
    </source>
</evidence>
<organism evidence="6 7">
    <name type="scientific">Calothrix parasitica NIES-267</name>
    <dbReference type="NCBI Taxonomy" id="1973488"/>
    <lineage>
        <taxon>Bacteria</taxon>
        <taxon>Bacillati</taxon>
        <taxon>Cyanobacteriota</taxon>
        <taxon>Cyanophyceae</taxon>
        <taxon>Nostocales</taxon>
        <taxon>Calotrichaceae</taxon>
        <taxon>Calothrix</taxon>
    </lineage>
</organism>
<evidence type="ECO:0000256" key="2">
    <source>
        <dbReference type="ARBA" id="ARBA00022448"/>
    </source>
</evidence>
<gene>
    <name evidence="6" type="primary">glnH</name>
    <name evidence="6" type="ORF">NIES267_68620</name>
</gene>
<keyword evidence="2" id="KW-0813">Transport</keyword>
<dbReference type="EMBL" id="AP018227">
    <property type="protein sequence ID" value="BAY87340.1"/>
    <property type="molecule type" value="Genomic_DNA"/>
</dbReference>
<proteinExistence type="inferred from homology"/>
<sequence>MLQIMIDSLKLRLIYRNNYQYNPQRKLHILLSAAIFLCLTFLFLNAGTFPVFAAPLKEIQERGYINVAVKDNFPPLAFRDESGNLQGLEIELARRLAKDLLATPDADDSEKLDQDKLNKLIKLKPVTNLQRLKAVTEGEVDIAIAKVTATPSRERIVNFSIPYYLDGGIVATKNTLFQKLSDLQTSKIAVLKNSSTIAVLRYYLPKAELIGVKSYLEGQRLIDNNQVSAFAADITSLSNWVKHNPQYRLLPTKISTQPLSVVMPKGLQYDELRRQVSQLIANYIEEGWLKERAEYWGLPMNSFQ</sequence>
<dbReference type="InterPro" id="IPR018313">
    <property type="entry name" value="SBP_3_CS"/>
</dbReference>
<dbReference type="PANTHER" id="PTHR30085">
    <property type="entry name" value="AMINO ACID ABC TRANSPORTER PERMEASE"/>
    <property type="match status" value="1"/>
</dbReference>
<dbReference type="GO" id="GO:0005576">
    <property type="term" value="C:extracellular region"/>
    <property type="evidence" value="ECO:0007669"/>
    <property type="project" value="TreeGrafter"/>
</dbReference>
<keyword evidence="3" id="KW-0732">Signal</keyword>
<dbReference type="Gene3D" id="3.40.190.10">
    <property type="entry name" value="Periplasmic binding protein-like II"/>
    <property type="match status" value="2"/>
</dbReference>
<dbReference type="InterPro" id="IPR001638">
    <property type="entry name" value="Solute-binding_3/MltF_N"/>
</dbReference>
<protein>
    <submittedName>
        <fullName evidence="6">Glutamine ABC transporter, glutamine-binding protein GlnH</fullName>
    </submittedName>
</protein>
<name>A0A1Z4M1K3_9CYAN</name>
<evidence type="ECO:0000313" key="7">
    <source>
        <dbReference type="Proteomes" id="UP000218418"/>
    </source>
</evidence>
<dbReference type="PROSITE" id="PS01039">
    <property type="entry name" value="SBP_BACTERIAL_3"/>
    <property type="match status" value="1"/>
</dbReference>
<accession>A0A1Z4M1K3</accession>
<dbReference type="Proteomes" id="UP000218418">
    <property type="component" value="Chromosome"/>
</dbReference>
<evidence type="ECO:0000256" key="4">
    <source>
        <dbReference type="RuleBase" id="RU003744"/>
    </source>
</evidence>
<dbReference type="SUPFAM" id="SSF53850">
    <property type="entry name" value="Periplasmic binding protein-like II"/>
    <property type="match status" value="1"/>
</dbReference>